<name>A0A2P6QTJ8_ROSCH</name>
<dbReference type="STRING" id="74649.A0A2P6QTJ8"/>
<accession>A0A2P6QTJ8</accession>
<gene>
    <name evidence="1" type="ORF">RchiOBHm_Chr4g0403071</name>
</gene>
<comment type="caution">
    <text evidence="1">The sequence shown here is derived from an EMBL/GenBank/DDBJ whole genome shotgun (WGS) entry which is preliminary data.</text>
</comment>
<dbReference type="Proteomes" id="UP000238479">
    <property type="component" value="Chromosome 4"/>
</dbReference>
<dbReference type="OMA" id="IPNIMDH"/>
<dbReference type="Gramene" id="PRQ37484">
    <property type="protein sequence ID" value="PRQ37484"/>
    <property type="gene ID" value="RchiOBHm_Chr4g0403071"/>
</dbReference>
<dbReference type="AlphaFoldDB" id="A0A2P6QTJ8"/>
<proteinExistence type="predicted"/>
<evidence type="ECO:0000313" key="2">
    <source>
        <dbReference type="Proteomes" id="UP000238479"/>
    </source>
</evidence>
<reference evidence="1 2" key="1">
    <citation type="journal article" date="2018" name="Nat. Genet.">
        <title>The Rosa genome provides new insights in the design of modern roses.</title>
        <authorList>
            <person name="Bendahmane M."/>
        </authorList>
    </citation>
    <scope>NUCLEOTIDE SEQUENCE [LARGE SCALE GENOMIC DNA]</scope>
    <source>
        <strain evidence="2">cv. Old Blush</strain>
    </source>
</reference>
<keyword evidence="2" id="KW-1185">Reference proteome</keyword>
<organism evidence="1 2">
    <name type="scientific">Rosa chinensis</name>
    <name type="common">China rose</name>
    <dbReference type="NCBI Taxonomy" id="74649"/>
    <lineage>
        <taxon>Eukaryota</taxon>
        <taxon>Viridiplantae</taxon>
        <taxon>Streptophyta</taxon>
        <taxon>Embryophyta</taxon>
        <taxon>Tracheophyta</taxon>
        <taxon>Spermatophyta</taxon>
        <taxon>Magnoliopsida</taxon>
        <taxon>eudicotyledons</taxon>
        <taxon>Gunneridae</taxon>
        <taxon>Pentapetalae</taxon>
        <taxon>rosids</taxon>
        <taxon>fabids</taxon>
        <taxon>Rosales</taxon>
        <taxon>Rosaceae</taxon>
        <taxon>Rosoideae</taxon>
        <taxon>Rosoideae incertae sedis</taxon>
        <taxon>Rosa</taxon>
    </lineage>
</organism>
<protein>
    <submittedName>
        <fullName evidence="1">Uncharacterized protein</fullName>
    </submittedName>
</protein>
<dbReference type="EMBL" id="PDCK01000042">
    <property type="protein sequence ID" value="PRQ37484.1"/>
    <property type="molecule type" value="Genomic_DNA"/>
</dbReference>
<sequence>MPQLTKRSRIPNIMDHVIKDTMDLKHLYQVHLKHYVDTPRRVAAVEVLCVQPKPSYRPLVMDVLHSLIPLVPMDLGGSLGITDCIPSI</sequence>
<evidence type="ECO:0000313" key="1">
    <source>
        <dbReference type="EMBL" id="PRQ37484.1"/>
    </source>
</evidence>